<dbReference type="Proteomes" id="UP000050525">
    <property type="component" value="Unassembled WGS sequence"/>
</dbReference>
<evidence type="ECO:0000313" key="1">
    <source>
        <dbReference type="EMBL" id="KYO35770.1"/>
    </source>
</evidence>
<name>A0A151NG94_ALLMI</name>
<sequence>MPRWEISFAELQCEEENTSLSLREPSGPVIHLHHFTDLYCLENDHHLAKGFTIPCRCQIMDAAWTKELTKCCRSFSERATNAKLVAYSRSEVFSHQWNLDSLSS</sequence>
<proteinExistence type="predicted"/>
<accession>A0A151NG94</accession>
<keyword evidence="2" id="KW-1185">Reference proteome</keyword>
<comment type="caution">
    <text evidence="1">The sequence shown here is derived from an EMBL/GenBank/DDBJ whole genome shotgun (WGS) entry which is preliminary data.</text>
</comment>
<dbReference type="AlphaFoldDB" id="A0A151NG94"/>
<evidence type="ECO:0000313" key="2">
    <source>
        <dbReference type="Proteomes" id="UP000050525"/>
    </source>
</evidence>
<reference evidence="1 2" key="1">
    <citation type="journal article" date="2012" name="Genome Biol.">
        <title>Sequencing three crocodilian genomes to illuminate the evolution of archosaurs and amniotes.</title>
        <authorList>
            <person name="St John J.A."/>
            <person name="Braun E.L."/>
            <person name="Isberg S.R."/>
            <person name="Miles L.G."/>
            <person name="Chong A.Y."/>
            <person name="Gongora J."/>
            <person name="Dalzell P."/>
            <person name="Moran C."/>
            <person name="Bed'hom B."/>
            <person name="Abzhanov A."/>
            <person name="Burgess S.C."/>
            <person name="Cooksey A.M."/>
            <person name="Castoe T.A."/>
            <person name="Crawford N.G."/>
            <person name="Densmore L.D."/>
            <person name="Drew J.C."/>
            <person name="Edwards S.V."/>
            <person name="Faircloth B.C."/>
            <person name="Fujita M.K."/>
            <person name="Greenwold M.J."/>
            <person name="Hoffmann F.G."/>
            <person name="Howard J.M."/>
            <person name="Iguchi T."/>
            <person name="Janes D.E."/>
            <person name="Khan S.Y."/>
            <person name="Kohno S."/>
            <person name="de Koning A.J."/>
            <person name="Lance S.L."/>
            <person name="McCarthy F.M."/>
            <person name="McCormack J.E."/>
            <person name="Merchant M.E."/>
            <person name="Peterson D.G."/>
            <person name="Pollock D.D."/>
            <person name="Pourmand N."/>
            <person name="Raney B.J."/>
            <person name="Roessler K.A."/>
            <person name="Sanford J.R."/>
            <person name="Sawyer R.H."/>
            <person name="Schmidt C.J."/>
            <person name="Triplett E.W."/>
            <person name="Tuberville T.D."/>
            <person name="Venegas-Anaya M."/>
            <person name="Howard J.T."/>
            <person name="Jarvis E.D."/>
            <person name="Guillette L.J.Jr."/>
            <person name="Glenn T.C."/>
            <person name="Green R.E."/>
            <person name="Ray D.A."/>
        </authorList>
    </citation>
    <scope>NUCLEOTIDE SEQUENCE [LARGE SCALE GENOMIC DNA]</scope>
    <source>
        <strain evidence="1">KSC_2009_1</strain>
    </source>
</reference>
<dbReference type="EMBL" id="AKHW03003120">
    <property type="protein sequence ID" value="KYO35770.1"/>
    <property type="molecule type" value="Genomic_DNA"/>
</dbReference>
<gene>
    <name evidence="1" type="ORF">Y1Q_0010195</name>
</gene>
<protein>
    <submittedName>
        <fullName evidence="1">Uncharacterized protein</fullName>
    </submittedName>
</protein>
<organism evidence="1 2">
    <name type="scientific">Alligator mississippiensis</name>
    <name type="common">American alligator</name>
    <dbReference type="NCBI Taxonomy" id="8496"/>
    <lineage>
        <taxon>Eukaryota</taxon>
        <taxon>Metazoa</taxon>
        <taxon>Chordata</taxon>
        <taxon>Craniata</taxon>
        <taxon>Vertebrata</taxon>
        <taxon>Euteleostomi</taxon>
        <taxon>Archelosauria</taxon>
        <taxon>Archosauria</taxon>
        <taxon>Crocodylia</taxon>
        <taxon>Alligatoridae</taxon>
        <taxon>Alligatorinae</taxon>
        <taxon>Alligator</taxon>
    </lineage>
</organism>